<protein>
    <recommendedName>
        <fullName evidence="4">HEPN AbiU2-like domain-containing protein</fullName>
    </recommendedName>
</protein>
<dbReference type="EMBL" id="LHQV01000002">
    <property type="protein sequence ID" value="OQK04897.1"/>
    <property type="molecule type" value="Genomic_DNA"/>
</dbReference>
<proteinExistence type="predicted"/>
<dbReference type="Proteomes" id="UP000191946">
    <property type="component" value="Unassembled WGS sequence"/>
</dbReference>
<dbReference type="RefSeq" id="WP_005500286.1">
    <property type="nucleotide sequence ID" value="NZ_CP023248.2"/>
</dbReference>
<evidence type="ECO:0000313" key="2">
    <source>
        <dbReference type="EMBL" id="OQK04897.1"/>
    </source>
</evidence>
<dbReference type="AlphaFoldDB" id="A0A249W534"/>
<evidence type="ECO:0000313" key="1">
    <source>
        <dbReference type="EMBL" id="ASZ51885.1"/>
    </source>
</evidence>
<dbReference type="EMBL" id="CP023248">
    <property type="protein sequence ID" value="ASZ51885.1"/>
    <property type="molecule type" value="Genomic_DNA"/>
</dbReference>
<evidence type="ECO:0008006" key="4">
    <source>
        <dbReference type="Google" id="ProtNLM"/>
    </source>
</evidence>
<sequence length="189" mass="21608">MSEFKYEIIALEGSTEIDYRAYFDGKACGLSEVSGHIAKRRASLQLILADIRECHEILNSMRNHEDLSSHLYKAFVITYSKCFASGAVRGLSLDSKRVYKSAPDLLKLHDHVYKMRNTYIAHADNSACEQAEVYFVKHENISEVFVPTSKYSAPWSHSFEELFSLINELYAHVAEQTRKVDSKITEQFA</sequence>
<keyword evidence="3" id="KW-1185">Reference proteome</keyword>
<reference evidence="2 3" key="1">
    <citation type="submission" date="2015-08" db="EMBL/GenBank/DDBJ databases">
        <title>Draft Genome Sequences of Vibrio parahaemolyticus Strains.</title>
        <authorList>
            <person name="Gonzalez-Escalona N."/>
            <person name="DePaola A."/>
        </authorList>
    </citation>
    <scope>NUCLEOTIDE SEQUENCE [LARGE SCALE GENOMIC DNA]</scope>
    <source>
        <strain evidence="2 3">CFSAN001621</strain>
    </source>
</reference>
<reference evidence="1" key="2">
    <citation type="submission" date="2017-09" db="EMBL/GenBank/DDBJ databases">
        <authorList>
            <person name="Ehlers B."/>
            <person name="Leendertz F.H."/>
        </authorList>
    </citation>
    <scope>NUCLEOTIDE SEQUENCE</scope>
    <source>
        <strain evidence="1">MAVP-26</strain>
    </source>
</reference>
<accession>A0A249W534</accession>
<name>A0A249W534_VIBPH</name>
<organism evidence="1">
    <name type="scientific">Vibrio parahaemolyticus</name>
    <dbReference type="NCBI Taxonomy" id="670"/>
    <lineage>
        <taxon>Bacteria</taxon>
        <taxon>Pseudomonadati</taxon>
        <taxon>Pseudomonadota</taxon>
        <taxon>Gammaproteobacteria</taxon>
        <taxon>Vibrionales</taxon>
        <taxon>Vibrionaceae</taxon>
        <taxon>Vibrio</taxon>
    </lineage>
</organism>
<gene>
    <name evidence="2" type="ORF">AKG60_02320</name>
    <name evidence="1" type="ORF">YA91_15670</name>
</gene>
<evidence type="ECO:0000313" key="3">
    <source>
        <dbReference type="Proteomes" id="UP000191946"/>
    </source>
</evidence>